<evidence type="ECO:0008006" key="3">
    <source>
        <dbReference type="Google" id="ProtNLM"/>
    </source>
</evidence>
<accession>D5RA51</accession>
<dbReference type="EMBL" id="ADVK01000004">
    <property type="protein sequence ID" value="EFG96356.1"/>
    <property type="molecule type" value="Genomic_DNA"/>
</dbReference>
<sequence length="163" mass="19077">MEQIKKEKSDFIKTKIKELREKIARPCTEFETKKFQYDDDICPDPYPLKPKLNNTDFPIWDGGGFDFELAEEIDELERDCFYDEKTKELKSEDNPDKLDYYDDIADTHSYLHKFGGYPSYCQPGLGLEAIKDYHFMFQISSDSVANYNIVDSGSFIMKMKING</sequence>
<dbReference type="InterPro" id="IPR035948">
    <property type="entry name" value="YwqG-like_sf"/>
</dbReference>
<dbReference type="Proteomes" id="UP000003643">
    <property type="component" value="Unassembled WGS sequence"/>
</dbReference>
<evidence type="ECO:0000313" key="1">
    <source>
        <dbReference type="EMBL" id="EFG96356.1"/>
    </source>
</evidence>
<dbReference type="AlphaFoldDB" id="D5RA51"/>
<reference evidence="1 2" key="1">
    <citation type="submission" date="2010-04" db="EMBL/GenBank/DDBJ databases">
        <authorList>
            <person name="Qin X."/>
            <person name="Bachman B."/>
            <person name="Battles P."/>
            <person name="Bell A."/>
            <person name="Bess C."/>
            <person name="Bickham C."/>
            <person name="Chaboub L."/>
            <person name="Chen D."/>
            <person name="Coyle M."/>
            <person name="Deiros D.R."/>
            <person name="Dinh H."/>
            <person name="Forbes L."/>
            <person name="Fowler G."/>
            <person name="Francisco L."/>
            <person name="Fu Q."/>
            <person name="Gubbala S."/>
            <person name="Hale W."/>
            <person name="Han Y."/>
            <person name="Hemphill L."/>
            <person name="Highlander S.K."/>
            <person name="Hirani K."/>
            <person name="Hogues M."/>
            <person name="Jackson L."/>
            <person name="Jakkamsetti A."/>
            <person name="Javaid M."/>
            <person name="Jiang H."/>
            <person name="Korchina V."/>
            <person name="Kovar C."/>
            <person name="Lara F."/>
            <person name="Lee S."/>
            <person name="Mata R."/>
            <person name="Mathew T."/>
            <person name="Moen C."/>
            <person name="Morales K."/>
            <person name="Munidasa M."/>
            <person name="Nazareth L."/>
            <person name="Ngo R."/>
            <person name="Nguyen L."/>
            <person name="Okwuonu G."/>
            <person name="Ongeri F."/>
            <person name="Patil S."/>
            <person name="Petrosino J."/>
            <person name="Pham C."/>
            <person name="Pham P."/>
            <person name="Pu L.-L."/>
            <person name="Puazo M."/>
            <person name="Raj R."/>
            <person name="Reid J."/>
            <person name="Rouhana J."/>
            <person name="Saada N."/>
            <person name="Shang Y."/>
            <person name="Simmons D."/>
            <person name="Thornton R."/>
            <person name="Warren J."/>
            <person name="Weissenberger G."/>
            <person name="Zhang J."/>
            <person name="Zhang L."/>
            <person name="Zhou C."/>
            <person name="Zhu D."/>
            <person name="Muzny D."/>
            <person name="Worley K."/>
            <person name="Gibbs R."/>
        </authorList>
    </citation>
    <scope>NUCLEOTIDE SEQUENCE [LARGE SCALE GENOMIC DNA]</scope>
    <source>
        <strain evidence="2">ATCC 23726 / VPI 4351</strain>
    </source>
</reference>
<name>D5RA51_FUSN2</name>
<organism evidence="1 2">
    <name type="scientific">Fusobacterium nucleatum subsp. nucleatum (strain ATCC 23726 / VPI 4351)</name>
    <dbReference type="NCBI Taxonomy" id="525283"/>
    <lineage>
        <taxon>Bacteria</taxon>
        <taxon>Fusobacteriati</taxon>
        <taxon>Fusobacteriota</taxon>
        <taxon>Fusobacteriia</taxon>
        <taxon>Fusobacteriales</taxon>
        <taxon>Fusobacteriaceae</taxon>
        <taxon>Fusobacterium</taxon>
    </lineage>
</organism>
<dbReference type="Gene3D" id="2.30.320.10">
    <property type="entry name" value="YwqG-like"/>
    <property type="match status" value="1"/>
</dbReference>
<proteinExistence type="predicted"/>
<protein>
    <recommendedName>
        <fullName evidence="3">DUF1963 domain-containing protein</fullName>
    </recommendedName>
</protein>
<comment type="caution">
    <text evidence="1">The sequence shown here is derived from an EMBL/GenBank/DDBJ whole genome shotgun (WGS) entry which is preliminary data.</text>
</comment>
<evidence type="ECO:0000313" key="2">
    <source>
        <dbReference type="Proteomes" id="UP000003643"/>
    </source>
</evidence>
<dbReference type="SUPFAM" id="SSF103032">
    <property type="entry name" value="Hypothetical protein YwqG"/>
    <property type="match status" value="1"/>
</dbReference>
<gene>
    <name evidence="1" type="ORF">HMPREF0397_0086</name>
</gene>
<dbReference type="RefSeq" id="WP_005901722.1">
    <property type="nucleotide sequence ID" value="NZ_ADVK01000004.1"/>
</dbReference>